<keyword evidence="2" id="KW-1185">Reference proteome</keyword>
<organism evidence="1 2">
    <name type="scientific">Paenibacillus sediminis</name>
    <dbReference type="NCBI Taxonomy" id="664909"/>
    <lineage>
        <taxon>Bacteria</taxon>
        <taxon>Bacillati</taxon>
        <taxon>Bacillota</taxon>
        <taxon>Bacilli</taxon>
        <taxon>Bacillales</taxon>
        <taxon>Paenibacillaceae</taxon>
        <taxon>Paenibacillus</taxon>
    </lineage>
</organism>
<dbReference type="Proteomes" id="UP001519273">
    <property type="component" value="Unassembled WGS sequence"/>
</dbReference>
<proteinExistence type="predicted"/>
<comment type="caution">
    <text evidence="1">The sequence shown here is derived from an EMBL/GenBank/DDBJ whole genome shotgun (WGS) entry which is preliminary data.</text>
</comment>
<dbReference type="EMBL" id="JAGGKP010000022">
    <property type="protein sequence ID" value="MBP1938672.1"/>
    <property type="molecule type" value="Genomic_DNA"/>
</dbReference>
<name>A0ABS4H808_9BACL</name>
<gene>
    <name evidence="1" type="ORF">J2Z20_003614</name>
</gene>
<sequence>MIIIFWKMKKREKERISEFIILENSKLENTVAQITGELNTVKVTNSTLLNSNIVIMGSHNQINISNVGRFSGITIEIHGDNHLIELNDTLNFLDTKIFMRGVNHKLVLGKCAMFGGVLWYESDNCVIQIGDWTSIERAGISVVESGNKVSIGQDCMISHDLTIRTSDSHPIYDMNTKNRVNSSKSVVINDHVWVGAYSHILKGVTVNENSAIGISSVVTKDVPSNCVVAGNPAKVVKRDIFWAREPITQ</sequence>
<dbReference type="InterPro" id="IPR011004">
    <property type="entry name" value="Trimer_LpxA-like_sf"/>
</dbReference>
<dbReference type="SUPFAM" id="SSF51161">
    <property type="entry name" value="Trimeric LpxA-like enzymes"/>
    <property type="match status" value="1"/>
</dbReference>
<dbReference type="PANTHER" id="PTHR23416">
    <property type="entry name" value="SIALIC ACID SYNTHASE-RELATED"/>
    <property type="match status" value="1"/>
</dbReference>
<dbReference type="CDD" id="cd04647">
    <property type="entry name" value="LbH_MAT_like"/>
    <property type="match status" value="1"/>
</dbReference>
<dbReference type="RefSeq" id="WP_209853390.1">
    <property type="nucleotide sequence ID" value="NZ_CBCRVE010000024.1"/>
</dbReference>
<protein>
    <submittedName>
        <fullName evidence="1">Acetyltransferase-like isoleucine patch superfamily enzyme</fullName>
    </submittedName>
</protein>
<reference evidence="1 2" key="1">
    <citation type="submission" date="2021-03" db="EMBL/GenBank/DDBJ databases">
        <title>Genomic Encyclopedia of Type Strains, Phase IV (KMG-IV): sequencing the most valuable type-strain genomes for metagenomic binning, comparative biology and taxonomic classification.</title>
        <authorList>
            <person name="Goeker M."/>
        </authorList>
    </citation>
    <scope>NUCLEOTIDE SEQUENCE [LARGE SCALE GENOMIC DNA]</scope>
    <source>
        <strain evidence="1 2">DSM 23491</strain>
    </source>
</reference>
<evidence type="ECO:0000313" key="1">
    <source>
        <dbReference type="EMBL" id="MBP1938672.1"/>
    </source>
</evidence>
<evidence type="ECO:0000313" key="2">
    <source>
        <dbReference type="Proteomes" id="UP001519273"/>
    </source>
</evidence>
<dbReference type="InterPro" id="IPR051159">
    <property type="entry name" value="Hexapeptide_acetyltransf"/>
</dbReference>
<dbReference type="Gene3D" id="2.160.10.10">
    <property type="entry name" value="Hexapeptide repeat proteins"/>
    <property type="match status" value="1"/>
</dbReference>
<dbReference type="PANTHER" id="PTHR23416:SF78">
    <property type="entry name" value="LIPOPOLYSACCHARIDE BIOSYNTHESIS O-ACETYL TRANSFERASE WBBJ-RELATED"/>
    <property type="match status" value="1"/>
</dbReference>
<accession>A0ABS4H808</accession>